<dbReference type="SUPFAM" id="SSF81383">
    <property type="entry name" value="F-box domain"/>
    <property type="match status" value="1"/>
</dbReference>
<dbReference type="SMART" id="SM00320">
    <property type="entry name" value="WD40"/>
    <property type="match status" value="5"/>
</dbReference>
<gene>
    <name evidence="6" type="ORF">JD844_011875</name>
</gene>
<keyword evidence="1 3" id="KW-0853">WD repeat</keyword>
<proteinExistence type="predicted"/>
<dbReference type="Gene3D" id="1.20.1280.50">
    <property type="match status" value="1"/>
</dbReference>
<evidence type="ECO:0000256" key="2">
    <source>
        <dbReference type="ARBA" id="ARBA00022737"/>
    </source>
</evidence>
<dbReference type="PANTHER" id="PTHR19855">
    <property type="entry name" value="WD40 REPEAT PROTEIN 12, 37"/>
    <property type="match status" value="1"/>
</dbReference>
<keyword evidence="2" id="KW-0677">Repeat</keyword>
<name>A0ABQ7TJV1_PHRPL</name>
<dbReference type="PROSITE" id="PS50082">
    <property type="entry name" value="WD_REPEATS_2"/>
    <property type="match status" value="1"/>
</dbReference>
<dbReference type="Proteomes" id="UP000826234">
    <property type="component" value="Unassembled WGS sequence"/>
</dbReference>
<dbReference type="Gene3D" id="2.130.10.10">
    <property type="entry name" value="YVTN repeat-like/Quinoprotein amine dehydrogenase"/>
    <property type="match status" value="2"/>
</dbReference>
<dbReference type="PROSITE" id="PS50181">
    <property type="entry name" value="FBOX"/>
    <property type="match status" value="1"/>
</dbReference>
<keyword evidence="7" id="KW-1185">Reference proteome</keyword>
<evidence type="ECO:0000313" key="7">
    <source>
        <dbReference type="Proteomes" id="UP000826234"/>
    </source>
</evidence>
<organism evidence="6 7">
    <name type="scientific">Phrynosoma platyrhinos</name>
    <name type="common">Desert horned lizard</name>
    <dbReference type="NCBI Taxonomy" id="52577"/>
    <lineage>
        <taxon>Eukaryota</taxon>
        <taxon>Metazoa</taxon>
        <taxon>Chordata</taxon>
        <taxon>Craniata</taxon>
        <taxon>Vertebrata</taxon>
        <taxon>Euteleostomi</taxon>
        <taxon>Lepidosauria</taxon>
        <taxon>Squamata</taxon>
        <taxon>Bifurcata</taxon>
        <taxon>Unidentata</taxon>
        <taxon>Episquamata</taxon>
        <taxon>Toxicofera</taxon>
        <taxon>Iguania</taxon>
        <taxon>Phrynosomatidae</taxon>
        <taxon>Phrynosomatinae</taxon>
        <taxon>Phrynosoma</taxon>
    </lineage>
</organism>
<dbReference type="PROSITE" id="PS50294">
    <property type="entry name" value="WD_REPEATS_REGION"/>
    <property type="match status" value="1"/>
</dbReference>
<reference evidence="6 7" key="1">
    <citation type="journal article" date="2022" name="Gigascience">
        <title>A chromosome-level genome assembly and annotation of the desert horned lizard, Phrynosoma platyrhinos, provides insight into chromosomal rearrangements among reptiles.</title>
        <authorList>
            <person name="Koochekian N."/>
            <person name="Ascanio A."/>
            <person name="Farleigh K."/>
            <person name="Card D.C."/>
            <person name="Schield D.R."/>
            <person name="Castoe T.A."/>
            <person name="Jezkova T."/>
        </authorList>
    </citation>
    <scope>NUCLEOTIDE SEQUENCE [LARGE SCALE GENOMIC DNA]</scope>
    <source>
        <strain evidence="6">NK-2021</strain>
    </source>
</reference>
<feature type="compositionally biased region" description="Acidic residues" evidence="4">
    <location>
        <begin position="1"/>
        <end position="24"/>
    </location>
</feature>
<dbReference type="InterPro" id="IPR001810">
    <property type="entry name" value="F-box_dom"/>
</dbReference>
<dbReference type="PRINTS" id="PR00320">
    <property type="entry name" value="GPROTEINBRPT"/>
</dbReference>
<evidence type="ECO:0000256" key="3">
    <source>
        <dbReference type="PROSITE-ProRule" id="PRU00221"/>
    </source>
</evidence>
<sequence>MNPDPDFDTEQQGSDDEFDTENSPDPDMQAQEYVDRVLGFSRQPSQASKCLPPESLSIGDRSQVLENKSPPLDLKRSPVTDETASGLLSLPLELILKICSYLQARFVLGVLPLVCKTLRDIVQDDVTWRIRLLKKIGSCYPVVEADDDFNWPAACIDLEEHLQQWAENGRDIDHFSLTEGHFASVDSVLLIQGGELCVSGSRDRNVVLWDLRQLGRAHEKVPVKTLGTERNGTHKGWVWSLAARDDCVCSGSWDSTVKLWDMAAEGQQFDEIRATAAVLCLAYLPDILVAGTYDKKVAGLLWIISWPSFIAAQALVKRRKLHSSAVLSLAADEHFILSGSEDRTLVCFDRRTNSVLQRLTHFNVGHHSQITGVQHSLGALYTTSTDKTMRIHLPTDPPTVIGSRTHNCVLNGISVKGNVAVAASGGVSLEVWRFGMR</sequence>
<dbReference type="PROSITE" id="PS00678">
    <property type="entry name" value="WD_REPEATS_1"/>
    <property type="match status" value="2"/>
</dbReference>
<dbReference type="InterPro" id="IPR015943">
    <property type="entry name" value="WD40/YVTN_repeat-like_dom_sf"/>
</dbReference>
<dbReference type="PANTHER" id="PTHR19855:SF34">
    <property type="entry name" value="F-BOX_WD REPEAT-CONTAINING PROTEIN 9"/>
    <property type="match status" value="1"/>
</dbReference>
<dbReference type="InterPro" id="IPR036047">
    <property type="entry name" value="F-box-like_dom_sf"/>
</dbReference>
<dbReference type="Pfam" id="PF12937">
    <property type="entry name" value="F-box-like"/>
    <property type="match status" value="1"/>
</dbReference>
<accession>A0ABQ7TJV1</accession>
<feature type="repeat" description="WD" evidence="3">
    <location>
        <begin position="178"/>
        <end position="219"/>
    </location>
</feature>
<evidence type="ECO:0000313" key="6">
    <source>
        <dbReference type="EMBL" id="KAH0629646.1"/>
    </source>
</evidence>
<comment type="caution">
    <text evidence="6">The sequence shown here is derived from an EMBL/GenBank/DDBJ whole genome shotgun (WGS) entry which is preliminary data.</text>
</comment>
<dbReference type="InterPro" id="IPR001680">
    <property type="entry name" value="WD40_rpt"/>
</dbReference>
<dbReference type="InterPro" id="IPR020472">
    <property type="entry name" value="WD40_PAC1"/>
</dbReference>
<dbReference type="InterPro" id="IPR019775">
    <property type="entry name" value="WD40_repeat_CS"/>
</dbReference>
<dbReference type="SMART" id="SM00256">
    <property type="entry name" value="FBOX"/>
    <property type="match status" value="1"/>
</dbReference>
<protein>
    <recommendedName>
        <fullName evidence="5">F-box domain-containing protein</fullName>
    </recommendedName>
</protein>
<evidence type="ECO:0000256" key="4">
    <source>
        <dbReference type="SAM" id="MobiDB-lite"/>
    </source>
</evidence>
<evidence type="ECO:0000256" key="1">
    <source>
        <dbReference type="ARBA" id="ARBA00022574"/>
    </source>
</evidence>
<dbReference type="InterPro" id="IPR036322">
    <property type="entry name" value="WD40_repeat_dom_sf"/>
</dbReference>
<feature type="region of interest" description="Disordered" evidence="4">
    <location>
        <begin position="1"/>
        <end position="28"/>
    </location>
</feature>
<evidence type="ECO:0000259" key="5">
    <source>
        <dbReference type="PROSITE" id="PS50181"/>
    </source>
</evidence>
<feature type="domain" description="F-box" evidence="5">
    <location>
        <begin position="84"/>
        <end position="131"/>
    </location>
</feature>
<dbReference type="EMBL" id="JAIPUX010000439">
    <property type="protein sequence ID" value="KAH0629646.1"/>
    <property type="molecule type" value="Genomic_DNA"/>
</dbReference>
<dbReference type="SUPFAM" id="SSF50978">
    <property type="entry name" value="WD40 repeat-like"/>
    <property type="match status" value="1"/>
</dbReference>
<dbReference type="Pfam" id="PF00400">
    <property type="entry name" value="WD40"/>
    <property type="match status" value="3"/>
</dbReference>